<dbReference type="EMBL" id="KZ852049">
    <property type="protein sequence ID" value="RDH32740.1"/>
    <property type="molecule type" value="Genomic_DNA"/>
</dbReference>
<dbReference type="Proteomes" id="UP000253729">
    <property type="component" value="Unassembled WGS sequence"/>
</dbReference>
<keyword evidence="2" id="KW-1185">Reference proteome</keyword>
<protein>
    <submittedName>
        <fullName evidence="1">Uncharacterized protein</fullName>
    </submittedName>
</protein>
<gene>
    <name evidence="1" type="ORF">BDQ94DRAFT_144942</name>
</gene>
<sequence>MLWIVFTLSQSSIHPIIGLFLLRDGSLLPVFPSAFTFSSILGSASTSSTSNGDTKRPSIHRATIDYIQIIPAPLDGR</sequence>
<proteinExistence type="predicted"/>
<accession>A0A3F3Q0Q4</accession>
<dbReference type="AlphaFoldDB" id="A0A3F3Q0Q4"/>
<evidence type="ECO:0000313" key="1">
    <source>
        <dbReference type="EMBL" id="RDH32740.1"/>
    </source>
</evidence>
<organism evidence="1 2">
    <name type="scientific">Aspergillus welwitschiae</name>
    <dbReference type="NCBI Taxonomy" id="1341132"/>
    <lineage>
        <taxon>Eukaryota</taxon>
        <taxon>Fungi</taxon>
        <taxon>Dikarya</taxon>
        <taxon>Ascomycota</taxon>
        <taxon>Pezizomycotina</taxon>
        <taxon>Eurotiomycetes</taxon>
        <taxon>Eurotiomycetidae</taxon>
        <taxon>Eurotiales</taxon>
        <taxon>Aspergillaceae</taxon>
        <taxon>Aspergillus</taxon>
        <taxon>Aspergillus subgen. Circumdati</taxon>
    </lineage>
</organism>
<evidence type="ECO:0000313" key="2">
    <source>
        <dbReference type="Proteomes" id="UP000253729"/>
    </source>
</evidence>
<reference evidence="1 2" key="1">
    <citation type="submission" date="2018-07" db="EMBL/GenBank/DDBJ databases">
        <title>The genomes of Aspergillus section Nigri reveals drivers in fungal speciation.</title>
        <authorList>
            <consortium name="DOE Joint Genome Institute"/>
            <person name="Vesth T.C."/>
            <person name="Nybo J."/>
            <person name="Theobald S."/>
            <person name="Brandl J."/>
            <person name="Frisvad J.C."/>
            <person name="Nielsen K.F."/>
            <person name="Lyhne E.K."/>
            <person name="Kogle M.E."/>
            <person name="Kuo A."/>
            <person name="Riley R."/>
            <person name="Clum A."/>
            <person name="Nolan M."/>
            <person name="Lipzen A."/>
            <person name="Salamov A."/>
            <person name="Henrissat B."/>
            <person name="Wiebenga A."/>
            <person name="De vries R.P."/>
            <person name="Grigoriev I.V."/>
            <person name="Mortensen U.H."/>
            <person name="Andersen M.R."/>
            <person name="Baker S.E."/>
        </authorList>
    </citation>
    <scope>NUCLEOTIDE SEQUENCE [LARGE SCALE GENOMIC DNA]</scope>
    <source>
        <strain evidence="1 2">CBS 139.54b</strain>
    </source>
</reference>
<name>A0A3F3Q0Q4_9EURO</name>
<dbReference type="GeneID" id="38134900"/>
<dbReference type="RefSeq" id="XP_026625762.1">
    <property type="nucleotide sequence ID" value="XM_026766544.1"/>
</dbReference>